<dbReference type="GO" id="GO:0005507">
    <property type="term" value="F:copper ion binding"/>
    <property type="evidence" value="ECO:0007669"/>
    <property type="project" value="InterPro"/>
</dbReference>
<dbReference type="STRING" id="181874.A0A409YCS7"/>
<protein>
    <recommendedName>
        <fullName evidence="2">Copper amine oxidase N2-terminal domain-containing protein</fullName>
    </recommendedName>
</protein>
<dbReference type="EMBL" id="NHTK01001291">
    <property type="protein sequence ID" value="PPR00804.1"/>
    <property type="molecule type" value="Genomic_DNA"/>
</dbReference>
<dbReference type="SUPFAM" id="SSF54416">
    <property type="entry name" value="Amine oxidase N-terminal region"/>
    <property type="match status" value="1"/>
</dbReference>
<feature type="domain" description="Copper amine oxidase N2-terminal" evidence="2">
    <location>
        <begin position="100"/>
        <end position="165"/>
    </location>
</feature>
<dbReference type="InterPro" id="IPR016182">
    <property type="entry name" value="Cu_amine_oxidase_N-reg"/>
</dbReference>
<gene>
    <name evidence="3" type="ORF">CVT24_000736</name>
</gene>
<sequence length="200" mass="22292">MTWLSNCKLMVAALAGSAVVSALPGFTTFTPRADEELAAYDMHNRRDANPLLAREKAYDNCTAPIALVGKAPKKNIWGGLSNAEVTSILGYVHDPASGLNLTSYDKKTLWDNYVYLVEQVMPNKTEAVSYMEGSGPAPDRYARVAISFGATETPYYEDYIVGPLPISEKTKVEPLTYYYNKGTSKQYNFRHDNSVRNKWK</sequence>
<dbReference type="InterPro" id="IPR015800">
    <property type="entry name" value="Cu_amine_oxidase_N2"/>
</dbReference>
<dbReference type="GO" id="GO:0009308">
    <property type="term" value="P:amine metabolic process"/>
    <property type="evidence" value="ECO:0007669"/>
    <property type="project" value="InterPro"/>
</dbReference>
<dbReference type="Pfam" id="PF02727">
    <property type="entry name" value="Cu_amine_oxidN2"/>
    <property type="match status" value="1"/>
</dbReference>
<reference evidence="3 4" key="1">
    <citation type="journal article" date="2018" name="Evol. Lett.">
        <title>Horizontal gene cluster transfer increased hallucinogenic mushroom diversity.</title>
        <authorList>
            <person name="Reynolds H.T."/>
            <person name="Vijayakumar V."/>
            <person name="Gluck-Thaler E."/>
            <person name="Korotkin H.B."/>
            <person name="Matheny P.B."/>
            <person name="Slot J.C."/>
        </authorList>
    </citation>
    <scope>NUCLEOTIDE SEQUENCE [LARGE SCALE GENOMIC DNA]</scope>
    <source>
        <strain evidence="3 4">2629</strain>
    </source>
</reference>
<evidence type="ECO:0000313" key="4">
    <source>
        <dbReference type="Proteomes" id="UP000284842"/>
    </source>
</evidence>
<proteinExistence type="predicted"/>
<keyword evidence="1" id="KW-0732">Signal</keyword>
<dbReference type="InParanoid" id="A0A409YCS7"/>
<comment type="caution">
    <text evidence="3">The sequence shown here is derived from an EMBL/GenBank/DDBJ whole genome shotgun (WGS) entry which is preliminary data.</text>
</comment>
<dbReference type="GO" id="GO:0008131">
    <property type="term" value="F:primary methylamine oxidase activity"/>
    <property type="evidence" value="ECO:0007669"/>
    <property type="project" value="InterPro"/>
</dbReference>
<dbReference type="GO" id="GO:0048038">
    <property type="term" value="F:quinone binding"/>
    <property type="evidence" value="ECO:0007669"/>
    <property type="project" value="InterPro"/>
</dbReference>
<feature type="chain" id="PRO_5019224067" description="Copper amine oxidase N2-terminal domain-containing protein" evidence="1">
    <location>
        <begin position="23"/>
        <end position="200"/>
    </location>
</feature>
<evidence type="ECO:0000259" key="2">
    <source>
        <dbReference type="Pfam" id="PF02727"/>
    </source>
</evidence>
<evidence type="ECO:0000313" key="3">
    <source>
        <dbReference type="EMBL" id="PPR00804.1"/>
    </source>
</evidence>
<dbReference type="FunFam" id="3.10.450.40:FF:000018">
    <property type="entry name" value="Amine oxidase"/>
    <property type="match status" value="1"/>
</dbReference>
<feature type="signal peptide" evidence="1">
    <location>
        <begin position="1"/>
        <end position="22"/>
    </location>
</feature>
<dbReference type="Gene3D" id="3.10.450.40">
    <property type="match status" value="1"/>
</dbReference>
<dbReference type="OrthoDB" id="3341590at2759"/>
<keyword evidence="4" id="KW-1185">Reference proteome</keyword>
<evidence type="ECO:0000256" key="1">
    <source>
        <dbReference type="SAM" id="SignalP"/>
    </source>
</evidence>
<organism evidence="3 4">
    <name type="scientific">Panaeolus cyanescens</name>
    <dbReference type="NCBI Taxonomy" id="181874"/>
    <lineage>
        <taxon>Eukaryota</taxon>
        <taxon>Fungi</taxon>
        <taxon>Dikarya</taxon>
        <taxon>Basidiomycota</taxon>
        <taxon>Agaricomycotina</taxon>
        <taxon>Agaricomycetes</taxon>
        <taxon>Agaricomycetidae</taxon>
        <taxon>Agaricales</taxon>
        <taxon>Agaricineae</taxon>
        <taxon>Galeropsidaceae</taxon>
        <taxon>Panaeolus</taxon>
    </lineage>
</organism>
<name>A0A409YCS7_9AGAR</name>
<dbReference type="AlphaFoldDB" id="A0A409YCS7"/>
<dbReference type="Proteomes" id="UP000284842">
    <property type="component" value="Unassembled WGS sequence"/>
</dbReference>
<accession>A0A409YCS7</accession>
<feature type="non-terminal residue" evidence="3">
    <location>
        <position position="200"/>
    </location>
</feature>